<sequence>MANWSGVAATLGALVRPRVLEPALRVPSIASLDFARLANEGNVVGVIIDKDNCIAPPRSDSLAPDPALHAAWASLLRTFGPHNVLVVSNSAGSLSKDPLLLQAEALSRNLAVPVLVHEGPKPAHKCVEQVVYSPLARARASHLAAAAAGASTSTITATKAGPPTPTRLLVIGDRLATDMILAHRLSALSFPLSAVPVLTTHLWAREGWGTTLLRWVERGALWGLDGR</sequence>
<evidence type="ECO:0000313" key="1">
    <source>
        <dbReference type="EMBL" id="TNY17282.1"/>
    </source>
</evidence>
<dbReference type="STRING" id="5288.A0A5C5FLZ0"/>
<name>A0A5C5FLZ0_9BASI</name>
<dbReference type="Proteomes" id="UP000311382">
    <property type="component" value="Unassembled WGS sequence"/>
</dbReference>
<dbReference type="GO" id="GO:0008962">
    <property type="term" value="F:phosphatidylglycerophosphatase activity"/>
    <property type="evidence" value="ECO:0007669"/>
    <property type="project" value="InterPro"/>
</dbReference>
<dbReference type="AlphaFoldDB" id="A0A5C5FLZ0"/>
<dbReference type="OrthoDB" id="198652at2759"/>
<gene>
    <name evidence="1" type="ORF">DMC30DRAFT_336750</name>
</gene>
<dbReference type="Pfam" id="PF09419">
    <property type="entry name" value="PGP_phosphatase"/>
    <property type="match status" value="1"/>
</dbReference>
<protein>
    <submittedName>
        <fullName evidence="1">Mitochondrial PGP phosphatase-domain-containing protein</fullName>
    </submittedName>
</protein>
<accession>A0A5C5FLZ0</accession>
<dbReference type="InterPro" id="IPR027706">
    <property type="entry name" value="PGP_Pase"/>
</dbReference>
<dbReference type="EMBL" id="SOZI01000220">
    <property type="protein sequence ID" value="TNY17282.1"/>
    <property type="molecule type" value="Genomic_DNA"/>
</dbReference>
<organism evidence="1 2">
    <name type="scientific">Rhodotorula diobovata</name>
    <dbReference type="NCBI Taxonomy" id="5288"/>
    <lineage>
        <taxon>Eukaryota</taxon>
        <taxon>Fungi</taxon>
        <taxon>Dikarya</taxon>
        <taxon>Basidiomycota</taxon>
        <taxon>Pucciniomycotina</taxon>
        <taxon>Microbotryomycetes</taxon>
        <taxon>Sporidiobolales</taxon>
        <taxon>Sporidiobolaceae</taxon>
        <taxon>Rhodotorula</taxon>
    </lineage>
</organism>
<proteinExistence type="predicted"/>
<evidence type="ECO:0000313" key="2">
    <source>
        <dbReference type="Proteomes" id="UP000311382"/>
    </source>
</evidence>
<feature type="non-terminal residue" evidence="1">
    <location>
        <position position="227"/>
    </location>
</feature>
<reference evidence="1 2" key="1">
    <citation type="submission" date="2019-03" db="EMBL/GenBank/DDBJ databases">
        <title>Rhodosporidium diobovatum UCD-FST 08-225 genome sequencing, assembly, and annotation.</title>
        <authorList>
            <person name="Fakankun I.U."/>
            <person name="Fristensky B."/>
            <person name="Levin D.B."/>
        </authorList>
    </citation>
    <scope>NUCLEOTIDE SEQUENCE [LARGE SCALE GENOMIC DNA]</scope>
    <source>
        <strain evidence="1 2">UCD-FST 08-225</strain>
    </source>
</reference>
<comment type="caution">
    <text evidence="1">The sequence shown here is derived from an EMBL/GenBank/DDBJ whole genome shotgun (WGS) entry which is preliminary data.</text>
</comment>
<keyword evidence="2" id="KW-1185">Reference proteome</keyword>